<dbReference type="AlphaFoldDB" id="A0AAP2DXU8"/>
<organism evidence="2 3">
    <name type="scientific">Dawidia cretensis</name>
    <dbReference type="NCBI Taxonomy" id="2782350"/>
    <lineage>
        <taxon>Bacteria</taxon>
        <taxon>Pseudomonadati</taxon>
        <taxon>Bacteroidota</taxon>
        <taxon>Cytophagia</taxon>
        <taxon>Cytophagales</taxon>
        <taxon>Chryseotaleaceae</taxon>
        <taxon>Dawidia</taxon>
    </lineage>
</organism>
<accession>A0AAP2DXU8</accession>
<evidence type="ECO:0000313" key="2">
    <source>
        <dbReference type="EMBL" id="MBT1709640.1"/>
    </source>
</evidence>
<name>A0AAP2DXU8_9BACT</name>
<reference evidence="2 3" key="1">
    <citation type="submission" date="2021-05" db="EMBL/GenBank/DDBJ databases">
        <title>A Polyphasic approach of four new species of the genus Ohtaekwangia: Ohtaekwangia histidinii sp. nov., Ohtaekwangia cretensis sp. nov., Ohtaekwangia indiensis sp. nov., Ohtaekwangia reichenbachii sp. nov. from diverse environment.</title>
        <authorList>
            <person name="Octaviana S."/>
        </authorList>
    </citation>
    <scope>NUCLEOTIDE SEQUENCE [LARGE SCALE GENOMIC DNA]</scope>
    <source>
        <strain evidence="2 3">PWU5</strain>
    </source>
</reference>
<dbReference type="EMBL" id="JAHESE010000015">
    <property type="protein sequence ID" value="MBT1709640.1"/>
    <property type="molecule type" value="Genomic_DNA"/>
</dbReference>
<feature type="compositionally biased region" description="Polar residues" evidence="1">
    <location>
        <begin position="33"/>
        <end position="44"/>
    </location>
</feature>
<evidence type="ECO:0000256" key="1">
    <source>
        <dbReference type="SAM" id="MobiDB-lite"/>
    </source>
</evidence>
<protein>
    <submittedName>
        <fullName evidence="2">Uncharacterized protein</fullName>
    </submittedName>
</protein>
<dbReference type="Proteomes" id="UP001319080">
    <property type="component" value="Unassembled WGS sequence"/>
</dbReference>
<comment type="caution">
    <text evidence="2">The sequence shown here is derived from an EMBL/GenBank/DDBJ whole genome shotgun (WGS) entry which is preliminary data.</text>
</comment>
<proteinExistence type="predicted"/>
<keyword evidence="3" id="KW-1185">Reference proteome</keyword>
<sequence>MSKTKTLNTTDSTRDINDTRPAMKKPTKKIAATLSNTKSTITRHGSTKRKG</sequence>
<evidence type="ECO:0000313" key="3">
    <source>
        <dbReference type="Proteomes" id="UP001319080"/>
    </source>
</evidence>
<dbReference type="RefSeq" id="WP_254085219.1">
    <property type="nucleotide sequence ID" value="NZ_JAHESE010000015.1"/>
</dbReference>
<gene>
    <name evidence="2" type="ORF">KK062_15460</name>
</gene>
<feature type="compositionally biased region" description="Polar residues" evidence="1">
    <location>
        <begin position="1"/>
        <end position="11"/>
    </location>
</feature>
<feature type="region of interest" description="Disordered" evidence="1">
    <location>
        <begin position="1"/>
        <end position="51"/>
    </location>
</feature>